<dbReference type="Proteomes" id="UP000008152">
    <property type="component" value="Chromosome I"/>
</dbReference>
<dbReference type="PATRIC" id="fig|338187.25.peg.1485"/>
<evidence type="ECO:0000313" key="2">
    <source>
        <dbReference type="Proteomes" id="UP000008152"/>
    </source>
</evidence>
<protein>
    <submittedName>
        <fullName evidence="1">Uncharacterized protein</fullName>
    </submittedName>
</protein>
<name>A7MWV6_VIBC1</name>
<organism evidence="1 2">
    <name type="scientific">Vibrio campbellii (strain ATCC BAA-1116)</name>
    <dbReference type="NCBI Taxonomy" id="2902295"/>
    <lineage>
        <taxon>Bacteria</taxon>
        <taxon>Pseudomonadati</taxon>
        <taxon>Pseudomonadota</taxon>
        <taxon>Gammaproteobacteria</taxon>
        <taxon>Vibrionales</taxon>
        <taxon>Vibrionaceae</taxon>
        <taxon>Vibrio</taxon>
    </lineage>
</organism>
<dbReference type="KEGG" id="vha:VIBHAR_01143"/>
<sequence length="57" mass="6875">MRVLWSAYQEVLIMRKRRVQSKRLNKTVAANRRKLKLTSMKKKVSARNRVFVHLVNH</sequence>
<gene>
    <name evidence="1" type="ordered locus">VIBHAR_01143</name>
</gene>
<dbReference type="EMBL" id="CP000789">
    <property type="protein sequence ID" value="ABU70133.1"/>
    <property type="molecule type" value="Genomic_DNA"/>
</dbReference>
<accession>A7MWV6</accession>
<reference evidence="1 2" key="1">
    <citation type="submission" date="2007-08" db="EMBL/GenBank/DDBJ databases">
        <authorList>
            <consortium name="The Vibrio harveyi Genome Sequencing Project"/>
            <person name="Bassler B."/>
            <person name="Clifton S.W."/>
            <person name="Fulton L."/>
            <person name="Delehaunty K."/>
            <person name="Fronick C."/>
            <person name="Harrison M."/>
            <person name="Markivic C."/>
            <person name="Fulton R."/>
            <person name="Tin-Wollam A.-M."/>
            <person name="Shah N."/>
            <person name="Pepin K."/>
            <person name="Nash W."/>
            <person name="Thiruvilangam P."/>
            <person name="Bhonagiri V."/>
            <person name="Waters C."/>
            <person name="Tu K.C."/>
            <person name="Irgon J."/>
            <person name="Wilson R.K."/>
        </authorList>
    </citation>
    <scope>NUCLEOTIDE SEQUENCE [LARGE SCALE GENOMIC DNA]</scope>
    <source>
        <strain evidence="2">ATCC BAA-1116 / BB120</strain>
    </source>
</reference>
<dbReference type="AlphaFoldDB" id="A7MWV6"/>
<proteinExistence type="predicted"/>
<evidence type="ECO:0000313" key="1">
    <source>
        <dbReference type="EMBL" id="ABU70133.1"/>
    </source>
</evidence>